<dbReference type="PANTHER" id="PTHR32468:SF0">
    <property type="entry name" value="K(+)_H(+) ANTIPORTER 1"/>
    <property type="match status" value="1"/>
</dbReference>
<dbReference type="OrthoDB" id="9793589at2"/>
<dbReference type="Proteomes" id="UP000247973">
    <property type="component" value="Unassembled WGS sequence"/>
</dbReference>
<keyword evidence="4 7" id="KW-1133">Transmembrane helix</keyword>
<evidence type="ECO:0000256" key="5">
    <source>
        <dbReference type="ARBA" id="ARBA00023065"/>
    </source>
</evidence>
<dbReference type="EMBL" id="QICL01000001">
    <property type="protein sequence ID" value="PXV69063.1"/>
    <property type="molecule type" value="Genomic_DNA"/>
</dbReference>
<feature type="transmembrane region" description="Helical" evidence="7">
    <location>
        <begin position="296"/>
        <end position="323"/>
    </location>
</feature>
<evidence type="ECO:0000256" key="7">
    <source>
        <dbReference type="SAM" id="Phobius"/>
    </source>
</evidence>
<feature type="transmembrane region" description="Helical" evidence="7">
    <location>
        <begin position="343"/>
        <end position="361"/>
    </location>
</feature>
<keyword evidence="6 7" id="KW-0472">Membrane</keyword>
<proteinExistence type="predicted"/>
<feature type="transmembrane region" description="Helical" evidence="7">
    <location>
        <begin position="7"/>
        <end position="25"/>
    </location>
</feature>
<dbReference type="Pfam" id="PF00999">
    <property type="entry name" value="Na_H_Exchanger"/>
    <property type="match status" value="1"/>
</dbReference>
<organism evidence="9 10">
    <name type="scientific">Dysgonomonas alginatilytica</name>
    <dbReference type="NCBI Taxonomy" id="1605892"/>
    <lineage>
        <taxon>Bacteria</taxon>
        <taxon>Pseudomonadati</taxon>
        <taxon>Bacteroidota</taxon>
        <taxon>Bacteroidia</taxon>
        <taxon>Bacteroidales</taxon>
        <taxon>Dysgonomonadaceae</taxon>
        <taxon>Dysgonomonas</taxon>
    </lineage>
</organism>
<keyword evidence="3 7" id="KW-0812">Transmembrane</keyword>
<dbReference type="GO" id="GO:0015297">
    <property type="term" value="F:antiporter activity"/>
    <property type="evidence" value="ECO:0007669"/>
    <property type="project" value="InterPro"/>
</dbReference>
<reference evidence="9 10" key="1">
    <citation type="submission" date="2018-03" db="EMBL/GenBank/DDBJ databases">
        <title>Genomic Encyclopedia of Archaeal and Bacterial Type Strains, Phase II (KMG-II): from individual species to whole genera.</title>
        <authorList>
            <person name="Goeker M."/>
        </authorList>
    </citation>
    <scope>NUCLEOTIDE SEQUENCE [LARGE SCALE GENOMIC DNA]</scope>
    <source>
        <strain evidence="9 10">DSM 100214</strain>
    </source>
</reference>
<keyword evidence="2" id="KW-0813">Transport</keyword>
<evidence type="ECO:0000256" key="3">
    <source>
        <dbReference type="ARBA" id="ARBA00022692"/>
    </source>
</evidence>
<dbReference type="InterPro" id="IPR050794">
    <property type="entry name" value="CPA2_transporter"/>
</dbReference>
<keyword evidence="10" id="KW-1185">Reference proteome</keyword>
<dbReference type="PANTHER" id="PTHR32468">
    <property type="entry name" value="CATION/H + ANTIPORTER"/>
    <property type="match status" value="1"/>
</dbReference>
<dbReference type="Gene3D" id="1.20.1530.20">
    <property type="match status" value="1"/>
</dbReference>
<dbReference type="GO" id="GO:0016020">
    <property type="term" value="C:membrane"/>
    <property type="evidence" value="ECO:0007669"/>
    <property type="project" value="UniProtKB-SubCell"/>
</dbReference>
<keyword evidence="5" id="KW-0406">Ion transport</keyword>
<evidence type="ECO:0000256" key="1">
    <source>
        <dbReference type="ARBA" id="ARBA00004141"/>
    </source>
</evidence>
<feature type="transmembrane region" description="Helical" evidence="7">
    <location>
        <begin position="62"/>
        <end position="83"/>
    </location>
</feature>
<feature type="transmembrane region" description="Helical" evidence="7">
    <location>
        <begin position="159"/>
        <end position="180"/>
    </location>
</feature>
<dbReference type="InterPro" id="IPR038770">
    <property type="entry name" value="Na+/solute_symporter_sf"/>
</dbReference>
<evidence type="ECO:0000256" key="4">
    <source>
        <dbReference type="ARBA" id="ARBA00022989"/>
    </source>
</evidence>
<feature type="domain" description="Cation/H+ exchanger transmembrane" evidence="8">
    <location>
        <begin position="74"/>
        <end position="457"/>
    </location>
</feature>
<feature type="transmembrane region" description="Helical" evidence="7">
    <location>
        <begin position="373"/>
        <end position="396"/>
    </location>
</feature>
<evidence type="ECO:0000256" key="2">
    <source>
        <dbReference type="ARBA" id="ARBA00022448"/>
    </source>
</evidence>
<comment type="subcellular location">
    <subcellularLocation>
        <location evidence="1">Membrane</location>
        <topology evidence="1">Multi-pass membrane protein</topology>
    </subcellularLocation>
</comment>
<feature type="transmembrane region" description="Helical" evidence="7">
    <location>
        <begin position="225"/>
        <end position="249"/>
    </location>
</feature>
<feature type="transmembrane region" description="Helical" evidence="7">
    <location>
        <begin position="128"/>
        <end position="147"/>
    </location>
</feature>
<gene>
    <name evidence="9" type="ORF">CLV62_101332</name>
</gene>
<sequence>MKKITNTLFYIITIGGFSTLMYWIICKGKGLEDGRGIISKTSENSAFQEFINSLTGNLHHSIGLLLLQIITIIVVARIFGWIFQKMGQPMVIGEILAGIVLGPSLLGLYFPDVSSFLFPAESLGNLQILSQIGLILFMFVVGMELNLKVLRNKAHEAVVISHASIIVPFALGVGLAYFIYETHSPEHVEFASYALFIGISMSITAFPVLARIIQERGIHKTKLGAIVITCAAADDITAWCILAVVIAIVKAGSMVSSLYTIVLAIAYVIFMIKLVRPFLKKIGERYQSEKSLSKSLVALLFLVLLLSSFTTEVIGIHALFGAFMAGTIMPSNMRFRSMFIEKIEDIALVLLLPLFFVISGLRTEIGLLNDPALWRITALIIFVAVFGKFVGSALAARFVSQNWRDSLIIGTLMNTRGLMELVVLNIGYDLGVLNAEIFAMMVIMALVTTFMTGPSLNLIHRIFKTDKEVVNDKMHDLGRYKLLLFFRNSEKGTALVKLANSLSKKVDDNTSITAIHLAAGSGLHQMDTDIYEKESFAPVIAEAHSLNRKIISLFKISNDFGDDVVDVANKGDYDLLLMNLEESIFDGTVLGRVLGFTTQIINPEKLINTMTGKEKLIENSLIDNNTRLILAKTKIPVGILIDKDLHKFDNIFIPIFNDNDEFLIFYAQKLIHNADSQVSILDQSDKNKNHSIKERIRLIEHTAPNHIRSVSVEYVDEVFLHKQDLIIISLENFDKFLLLKKEWIDKVPSVLICSPSKV</sequence>
<comment type="caution">
    <text evidence="9">The sequence shown here is derived from an EMBL/GenBank/DDBJ whole genome shotgun (WGS) entry which is preliminary data.</text>
</comment>
<dbReference type="InterPro" id="IPR006153">
    <property type="entry name" value="Cation/H_exchanger_TM"/>
</dbReference>
<feature type="transmembrane region" description="Helical" evidence="7">
    <location>
        <begin position="192"/>
        <end position="213"/>
    </location>
</feature>
<dbReference type="AlphaFoldDB" id="A0A2V3PTW4"/>
<protein>
    <submittedName>
        <fullName evidence="9">Kef-type K+ transport system membrane component KefB</fullName>
    </submittedName>
</protein>
<feature type="transmembrane region" description="Helical" evidence="7">
    <location>
        <begin position="90"/>
        <end position="108"/>
    </location>
</feature>
<dbReference type="GO" id="GO:1902600">
    <property type="term" value="P:proton transmembrane transport"/>
    <property type="evidence" value="ECO:0007669"/>
    <property type="project" value="InterPro"/>
</dbReference>
<feature type="transmembrane region" description="Helical" evidence="7">
    <location>
        <begin position="255"/>
        <end position="275"/>
    </location>
</feature>
<dbReference type="RefSeq" id="WP_110309024.1">
    <property type="nucleotide sequence ID" value="NZ_QICL01000001.1"/>
</dbReference>
<evidence type="ECO:0000313" key="9">
    <source>
        <dbReference type="EMBL" id="PXV69063.1"/>
    </source>
</evidence>
<evidence type="ECO:0000313" key="10">
    <source>
        <dbReference type="Proteomes" id="UP000247973"/>
    </source>
</evidence>
<evidence type="ECO:0000256" key="6">
    <source>
        <dbReference type="ARBA" id="ARBA00023136"/>
    </source>
</evidence>
<name>A0A2V3PTW4_9BACT</name>
<evidence type="ECO:0000259" key="8">
    <source>
        <dbReference type="Pfam" id="PF00999"/>
    </source>
</evidence>
<accession>A0A2V3PTW4</accession>